<dbReference type="InterPro" id="IPR002156">
    <property type="entry name" value="RNaseH_domain"/>
</dbReference>
<dbReference type="InterPro" id="IPR012858">
    <property type="entry name" value="DC_STAMP-like"/>
</dbReference>
<protein>
    <submittedName>
        <fullName evidence="8">DC-STAMP domain-containing protein 2</fullName>
    </submittedName>
</protein>
<evidence type="ECO:0000259" key="7">
    <source>
        <dbReference type="PROSITE" id="PS50879"/>
    </source>
</evidence>
<feature type="compositionally biased region" description="Acidic residues" evidence="5">
    <location>
        <begin position="874"/>
        <end position="897"/>
    </location>
</feature>
<dbReference type="Gene3D" id="3.30.420.10">
    <property type="entry name" value="Ribonuclease H-like superfamily/Ribonuclease H"/>
    <property type="match status" value="1"/>
</dbReference>
<dbReference type="Proteomes" id="UP000499080">
    <property type="component" value="Unassembled WGS sequence"/>
</dbReference>
<evidence type="ECO:0000256" key="1">
    <source>
        <dbReference type="ARBA" id="ARBA00004141"/>
    </source>
</evidence>
<dbReference type="PANTHER" id="PTHR21041:SF9">
    <property type="entry name" value="DENDRITIC CELL-SPECIFIC TRANSMEMBRANE PROTEIN-LIKE DOMAIN-CONTAINING PROTEIN"/>
    <property type="match status" value="1"/>
</dbReference>
<keyword evidence="9" id="KW-1185">Reference proteome</keyword>
<keyword evidence="3 6" id="KW-1133">Transmembrane helix</keyword>
<dbReference type="InterPro" id="IPR051856">
    <property type="entry name" value="CSR-E3_Ligase_Protein"/>
</dbReference>
<evidence type="ECO:0000256" key="3">
    <source>
        <dbReference type="ARBA" id="ARBA00022989"/>
    </source>
</evidence>
<dbReference type="GO" id="GO:0004523">
    <property type="term" value="F:RNA-DNA hybrid ribonuclease activity"/>
    <property type="evidence" value="ECO:0007669"/>
    <property type="project" value="InterPro"/>
</dbReference>
<dbReference type="CDD" id="cd09276">
    <property type="entry name" value="Rnase_HI_RT_non_LTR"/>
    <property type="match status" value="1"/>
</dbReference>
<dbReference type="AlphaFoldDB" id="A0A4Y2L697"/>
<dbReference type="GO" id="GO:0016020">
    <property type="term" value="C:membrane"/>
    <property type="evidence" value="ECO:0007669"/>
    <property type="project" value="UniProtKB-SubCell"/>
</dbReference>
<dbReference type="Pfam" id="PF26037">
    <property type="entry name" value="zf-RING_DCST1_C"/>
    <property type="match status" value="1"/>
</dbReference>
<dbReference type="GO" id="GO:0003676">
    <property type="term" value="F:nucleic acid binding"/>
    <property type="evidence" value="ECO:0007669"/>
    <property type="project" value="InterPro"/>
</dbReference>
<name>A0A4Y2L697_ARAVE</name>
<evidence type="ECO:0000313" key="8">
    <source>
        <dbReference type="EMBL" id="GBN09730.1"/>
    </source>
</evidence>
<evidence type="ECO:0000256" key="4">
    <source>
        <dbReference type="ARBA" id="ARBA00023136"/>
    </source>
</evidence>
<accession>A0A4Y2L697</accession>
<dbReference type="PROSITE" id="PS50879">
    <property type="entry name" value="RNASE_H_1"/>
    <property type="match status" value="1"/>
</dbReference>
<dbReference type="EMBL" id="BGPR01005389">
    <property type="protein sequence ID" value="GBN09730.1"/>
    <property type="molecule type" value="Genomic_DNA"/>
</dbReference>
<feature type="region of interest" description="Disordered" evidence="5">
    <location>
        <begin position="874"/>
        <end position="915"/>
    </location>
</feature>
<dbReference type="Pfam" id="PF07782">
    <property type="entry name" value="DC_STAMP"/>
    <property type="match status" value="1"/>
</dbReference>
<feature type="transmembrane region" description="Helical" evidence="6">
    <location>
        <begin position="537"/>
        <end position="558"/>
    </location>
</feature>
<feature type="domain" description="RNase H type-1" evidence="7">
    <location>
        <begin position="241"/>
        <end position="369"/>
    </location>
</feature>
<proteinExistence type="predicted"/>
<reference evidence="8 9" key="1">
    <citation type="journal article" date="2019" name="Sci. Rep.">
        <title>Orb-weaving spider Araneus ventricosus genome elucidates the spidroin gene catalogue.</title>
        <authorList>
            <person name="Kono N."/>
            <person name="Nakamura H."/>
            <person name="Ohtoshi R."/>
            <person name="Moran D.A.P."/>
            <person name="Shinohara A."/>
            <person name="Yoshida Y."/>
            <person name="Fujiwara M."/>
            <person name="Mori M."/>
            <person name="Tomita M."/>
            <person name="Arakawa K."/>
        </authorList>
    </citation>
    <scope>NUCLEOTIDE SEQUENCE [LARGE SCALE GENOMIC DNA]</scope>
</reference>
<evidence type="ECO:0000256" key="2">
    <source>
        <dbReference type="ARBA" id="ARBA00022692"/>
    </source>
</evidence>
<keyword evidence="2 6" id="KW-0812">Transmembrane</keyword>
<keyword evidence="4 6" id="KW-0472">Membrane</keyword>
<sequence length="936" mass="107854">MRNRLRSMLMKILETNTNNALDLIPQELNILKLDISIDKCQALVFISISSRSLSKHKTTVFNSNPSFKLNGRSVKITKTLKYLGLISDNKLSWNPYIFSLYRKAYNLCSNFNGLIASNWSVSPSLLKFWYLTVVEKALLYGAAVWGGALTKSQIAKLHSIQRMFLLKLSRAYKTTPTNSLNILLGIPPLHLVTKSLFIRFNISKLRSDKFRELIDPISLDFYRDINSISSNRKIIICEDVTDYDYEVYTAGSRIGGNVGFSVCFFERNSLLPVFCYKMNSFNSVFQVELAAINFATGWALERNVKIKVLFDSKSYIEAIRSPKVKSNFVLSVKDNLYNAKDLVSLVWVKAHAGNPGNELADHFAKITPSCGADMSIPAPYFYVKRVCKEFLMNDWNSYWKNSTTGKRTKEILPSENLDLLISNKYVIYLFTNHGPFPAYLCRFKILNNPDCLCGEHGDVDHYLTSFVDLLCLISEAIKTGIIEPLKEHFKSFARQMYNEFYVNVTFVHYYNYSLEQSKSFQEIRGDIQEEIKRRVDWLTAFIDWTNIGMAFFFFMLLFNAYVYRIRYLTADHFDNVYITFHVRDMDERRSAMGKETILPLSFRERRRYVYTFSPRMAASERRKLMVAGSLLLISALHAGIAMLLDYSLYQLLTMMNFYGHLEAKTQLPTVIQIQVKGKGVMADMYRQMVTQFDPLMKSTPDFDFSECLPNPVPLDLDKYQLIGILFGICLTLALTESYGLRLRHVVCGCYYPAREKLRAVWLYNHILRTRGGVKTFLRRAIRRKVYGDDTLEKISILDRLAAQSRFIAKILKAFGRAKIYCVSCNEPGQEEDQENFKVCGNPGCKGIYCLPCYEDINNMCTLCLKPVEYGDLSDISEEKDSSEEDEKLSSDDDDYDYQYEQRKWASGSEGEDNEWMYGGKRMLATVDDLSDEYGEV</sequence>
<comment type="caution">
    <text evidence="8">The sequence shown here is derived from an EMBL/GenBank/DDBJ whole genome shotgun (WGS) entry which is preliminary data.</text>
</comment>
<dbReference type="PANTHER" id="PTHR21041">
    <property type="entry name" value="DENDRITIC CELL-SPECIFIC TRANSMEMBRANE PROTEIN"/>
    <property type="match status" value="1"/>
</dbReference>
<dbReference type="OrthoDB" id="6437652at2759"/>
<evidence type="ECO:0000256" key="6">
    <source>
        <dbReference type="SAM" id="Phobius"/>
    </source>
</evidence>
<dbReference type="InterPro" id="IPR036397">
    <property type="entry name" value="RNaseH_sf"/>
</dbReference>
<evidence type="ECO:0000256" key="5">
    <source>
        <dbReference type="SAM" id="MobiDB-lite"/>
    </source>
</evidence>
<dbReference type="InterPro" id="IPR058842">
    <property type="entry name" value="DCST1_C"/>
</dbReference>
<organism evidence="8 9">
    <name type="scientific">Araneus ventricosus</name>
    <name type="common">Orbweaver spider</name>
    <name type="synonym">Epeira ventricosa</name>
    <dbReference type="NCBI Taxonomy" id="182803"/>
    <lineage>
        <taxon>Eukaryota</taxon>
        <taxon>Metazoa</taxon>
        <taxon>Ecdysozoa</taxon>
        <taxon>Arthropoda</taxon>
        <taxon>Chelicerata</taxon>
        <taxon>Arachnida</taxon>
        <taxon>Araneae</taxon>
        <taxon>Araneomorphae</taxon>
        <taxon>Entelegynae</taxon>
        <taxon>Araneoidea</taxon>
        <taxon>Araneidae</taxon>
        <taxon>Araneus</taxon>
    </lineage>
</organism>
<dbReference type="SUPFAM" id="SSF53098">
    <property type="entry name" value="Ribonuclease H-like"/>
    <property type="match status" value="1"/>
</dbReference>
<comment type="subcellular location">
    <subcellularLocation>
        <location evidence="1">Membrane</location>
        <topology evidence="1">Multi-pass membrane protein</topology>
    </subcellularLocation>
</comment>
<dbReference type="Pfam" id="PF00075">
    <property type="entry name" value="RNase_H"/>
    <property type="match status" value="1"/>
</dbReference>
<gene>
    <name evidence="8" type="primary">DCST2_1</name>
    <name evidence="8" type="ORF">AVEN_218883_1</name>
</gene>
<feature type="transmembrane region" description="Helical" evidence="6">
    <location>
        <begin position="624"/>
        <end position="644"/>
    </location>
</feature>
<evidence type="ECO:0000313" key="9">
    <source>
        <dbReference type="Proteomes" id="UP000499080"/>
    </source>
</evidence>
<dbReference type="InterPro" id="IPR012337">
    <property type="entry name" value="RNaseH-like_sf"/>
</dbReference>